<sequence>MDLTQDDSAARIALIRAHLPLAEVPGLPGLVHHAARPEARVSRLAEKLGTTAEDLAPFWAWLWPGGAGLIHYIRAHPETVQGRVVVDLGAGSGLLAVEAMRHGARRAVCVDPDPMARAACRANAAANGVEVEVAAAIDLAGLDAVELLLAGDVFYDPEVAQASAALLNAAKARGAEVLVGDIGRHCLPKAGLTERAAYEVRDVGDAPSQPPWRVRVMDWPAVPPQLPR</sequence>
<dbReference type="AlphaFoldDB" id="A0A917T537"/>
<reference evidence="3" key="1">
    <citation type="journal article" date="2014" name="Int. J. Syst. Evol. Microbiol.">
        <title>Complete genome sequence of Corynebacterium casei LMG S-19264T (=DSM 44701T), isolated from a smear-ripened cheese.</title>
        <authorList>
            <consortium name="US DOE Joint Genome Institute (JGI-PGF)"/>
            <person name="Walter F."/>
            <person name="Albersmeier A."/>
            <person name="Kalinowski J."/>
            <person name="Ruckert C."/>
        </authorList>
    </citation>
    <scope>NUCLEOTIDE SEQUENCE</scope>
    <source>
        <strain evidence="3">CGMCC 1.6293</strain>
    </source>
</reference>
<dbReference type="Pfam" id="PF06325">
    <property type="entry name" value="PrmA"/>
    <property type="match status" value="1"/>
</dbReference>
<dbReference type="SUPFAM" id="SSF53335">
    <property type="entry name" value="S-adenosyl-L-methionine-dependent methyltransferases"/>
    <property type="match status" value="1"/>
</dbReference>
<dbReference type="InterPro" id="IPR029063">
    <property type="entry name" value="SAM-dependent_MTases_sf"/>
</dbReference>
<organism evidence="3 4">
    <name type="scientific">Pseudooceanicola nanhaiensis</name>
    <dbReference type="NCBI Taxonomy" id="375761"/>
    <lineage>
        <taxon>Bacteria</taxon>
        <taxon>Pseudomonadati</taxon>
        <taxon>Pseudomonadota</taxon>
        <taxon>Alphaproteobacteria</taxon>
        <taxon>Rhodobacterales</taxon>
        <taxon>Paracoccaceae</taxon>
        <taxon>Pseudooceanicola</taxon>
    </lineage>
</organism>
<dbReference type="PANTHER" id="PTHR43648:SF1">
    <property type="entry name" value="ELECTRON TRANSFER FLAVOPROTEIN BETA SUBUNIT LYSINE METHYLTRANSFERASE"/>
    <property type="match status" value="1"/>
</dbReference>
<evidence type="ECO:0000256" key="2">
    <source>
        <dbReference type="ARBA" id="ARBA00022679"/>
    </source>
</evidence>
<keyword evidence="4" id="KW-1185">Reference proteome</keyword>
<dbReference type="Proteomes" id="UP000649829">
    <property type="component" value="Unassembled WGS sequence"/>
</dbReference>
<evidence type="ECO:0000256" key="1">
    <source>
        <dbReference type="ARBA" id="ARBA00022603"/>
    </source>
</evidence>
<dbReference type="EMBL" id="BMLF01000002">
    <property type="protein sequence ID" value="GGM09662.1"/>
    <property type="molecule type" value="Genomic_DNA"/>
</dbReference>
<gene>
    <name evidence="3" type="ORF">GCM10011534_34560</name>
</gene>
<name>A0A917T537_9RHOB</name>
<comment type="caution">
    <text evidence="3">The sequence shown here is derived from an EMBL/GenBank/DDBJ whole genome shotgun (WGS) entry which is preliminary data.</text>
</comment>
<proteinExistence type="predicted"/>
<dbReference type="GO" id="GO:0016279">
    <property type="term" value="F:protein-lysine N-methyltransferase activity"/>
    <property type="evidence" value="ECO:0007669"/>
    <property type="project" value="TreeGrafter"/>
</dbReference>
<keyword evidence="1 3" id="KW-0489">Methyltransferase</keyword>
<keyword evidence="2" id="KW-0808">Transferase</keyword>
<keyword evidence="3" id="KW-0689">Ribosomal protein</keyword>
<dbReference type="GO" id="GO:0005840">
    <property type="term" value="C:ribosome"/>
    <property type="evidence" value="ECO:0007669"/>
    <property type="project" value="UniProtKB-KW"/>
</dbReference>
<reference evidence="3" key="2">
    <citation type="submission" date="2020-09" db="EMBL/GenBank/DDBJ databases">
        <authorList>
            <person name="Sun Q."/>
            <person name="Zhou Y."/>
        </authorList>
    </citation>
    <scope>NUCLEOTIDE SEQUENCE</scope>
    <source>
        <strain evidence="3">CGMCC 1.6293</strain>
    </source>
</reference>
<protein>
    <submittedName>
        <fullName evidence="3">Ribosomal protein L11 methyltransferase</fullName>
    </submittedName>
</protein>
<dbReference type="Gene3D" id="3.40.50.150">
    <property type="entry name" value="Vaccinia Virus protein VP39"/>
    <property type="match status" value="1"/>
</dbReference>
<dbReference type="RefSeq" id="WP_051630580.1">
    <property type="nucleotide sequence ID" value="NZ_BMLF01000002.1"/>
</dbReference>
<evidence type="ECO:0000313" key="4">
    <source>
        <dbReference type="Proteomes" id="UP000649829"/>
    </source>
</evidence>
<dbReference type="GO" id="GO:0032259">
    <property type="term" value="P:methylation"/>
    <property type="evidence" value="ECO:0007669"/>
    <property type="project" value="UniProtKB-KW"/>
</dbReference>
<dbReference type="PANTHER" id="PTHR43648">
    <property type="entry name" value="ELECTRON TRANSFER FLAVOPROTEIN BETA SUBUNIT LYSINE METHYLTRANSFERASE"/>
    <property type="match status" value="1"/>
</dbReference>
<dbReference type="InterPro" id="IPR050078">
    <property type="entry name" value="Ribosomal_L11_MeTrfase_PrmA"/>
</dbReference>
<keyword evidence="3" id="KW-0687">Ribonucleoprotein</keyword>
<accession>A0A917T537</accession>
<evidence type="ECO:0000313" key="3">
    <source>
        <dbReference type="EMBL" id="GGM09662.1"/>
    </source>
</evidence>